<dbReference type="AlphaFoldDB" id="A0A0D8BU20"/>
<keyword evidence="1" id="KW-0812">Transmembrane</keyword>
<name>A0A0D8BU20_GEOKU</name>
<dbReference type="Proteomes" id="UP000032522">
    <property type="component" value="Unassembled WGS sequence"/>
</dbReference>
<organism evidence="2 3">
    <name type="scientific">Geobacillus kaustophilus</name>
    <dbReference type="NCBI Taxonomy" id="1462"/>
    <lineage>
        <taxon>Bacteria</taxon>
        <taxon>Bacillati</taxon>
        <taxon>Bacillota</taxon>
        <taxon>Bacilli</taxon>
        <taxon>Bacillales</taxon>
        <taxon>Anoxybacillaceae</taxon>
        <taxon>Geobacillus</taxon>
        <taxon>Geobacillus thermoleovorans group</taxon>
    </lineage>
</organism>
<dbReference type="InterPro" id="IPR052944">
    <property type="entry name" value="Sporulation_related"/>
</dbReference>
<dbReference type="Gene3D" id="2.50.20.10">
    <property type="entry name" value="Lipoprotein localisation LolA/LolB/LppX"/>
    <property type="match status" value="1"/>
</dbReference>
<evidence type="ECO:0000313" key="2">
    <source>
        <dbReference type="EMBL" id="KJE27630.1"/>
    </source>
</evidence>
<dbReference type="OrthoDB" id="2826849at2"/>
<gene>
    <name evidence="2" type="ORF">LG52_1670</name>
</gene>
<dbReference type="EMBL" id="JYBP01000003">
    <property type="protein sequence ID" value="KJE27630.1"/>
    <property type="molecule type" value="Genomic_DNA"/>
</dbReference>
<dbReference type="PANTHER" id="PTHR37507">
    <property type="entry name" value="SPORULATION PROTEIN YDCC"/>
    <property type="match status" value="1"/>
</dbReference>
<reference evidence="2 3" key="1">
    <citation type="submission" date="2015-01" db="EMBL/GenBank/DDBJ databases">
        <authorList>
            <person name="Filippidou S."/>
            <person name="Jeanneret N."/>
            <person name="Russel-Delif L."/>
            <person name="Junier T."/>
            <person name="Wunderlin T."/>
            <person name="Molina V."/>
            <person name="Johnson S.L."/>
            <person name="Davenport K.W."/>
            <person name="Chain P.S."/>
            <person name="Dorador C."/>
            <person name="Junier P."/>
        </authorList>
    </citation>
    <scope>NUCLEOTIDE SEQUENCE [LARGE SCALE GENOMIC DNA]</scope>
    <source>
        <strain evidence="2 3">Et7/4</strain>
    </source>
</reference>
<keyword evidence="1" id="KW-0472">Membrane</keyword>
<dbReference type="PATRIC" id="fig|1462.6.peg.1887"/>
<dbReference type="PANTHER" id="PTHR37507:SF2">
    <property type="entry name" value="SPORULATION PROTEIN YDCC"/>
    <property type="match status" value="1"/>
</dbReference>
<dbReference type="InterPro" id="IPR029046">
    <property type="entry name" value="LolA/LolB/LppX"/>
</dbReference>
<keyword evidence="1" id="KW-1133">Transmembrane helix</keyword>
<evidence type="ECO:0000256" key="1">
    <source>
        <dbReference type="SAM" id="Phobius"/>
    </source>
</evidence>
<feature type="transmembrane region" description="Helical" evidence="1">
    <location>
        <begin position="79"/>
        <end position="103"/>
    </location>
</feature>
<dbReference type="SUPFAM" id="SSF89392">
    <property type="entry name" value="Prokaryotic lipoproteins and lipoprotein localization factors"/>
    <property type="match status" value="1"/>
</dbReference>
<accession>A0A0D8BU20</accession>
<dbReference type="RefSeq" id="WP_044731586.1">
    <property type="nucleotide sequence ID" value="NZ_JYBP01000003.1"/>
</dbReference>
<evidence type="ECO:0008006" key="4">
    <source>
        <dbReference type="Google" id="ProtNLM"/>
    </source>
</evidence>
<proteinExistence type="predicted"/>
<protein>
    <recommendedName>
        <fullName evidence="4">MucB/RseB N-terminal domain-containing protein</fullName>
    </recommendedName>
</protein>
<evidence type="ECO:0000313" key="3">
    <source>
        <dbReference type="Proteomes" id="UP000032522"/>
    </source>
</evidence>
<sequence>MHDNEHRLSDYIDQLNAEKKPKDHGYPTADPELQELFHTVRLVRILREPAMPEQDFPAKLIRTVTDQLVPTKPKKKKRAWMASIAGIAAMLTLLLLIHFASLFDHPNIVKAMEKAFQDVNAYHGFLEIVETNAQGKTTTQAKLEIWADKHGRYYIQELEGSNKGVITVNNGQTKWQIRPSEKQVHRFPAFPDPYRFAFELGNEIKGIKQAISTNIIGEEKAANRPSWIVEVTPQGGEPYRIWIDKETHLPLQKQYAMQHGIQYKITYTKIEWNLAIPEKLLAYHVPKGFQEINQNTEQIVTSIDEAKEAVGFLPEVVEQIPSGYVQDRIAIVPDKKLIKIYYRALDKEIVIIQGKATGEWKLAPTAMVGKIHHQTAEIQSPVVEESGVLGAGGPYAGLTNLHSIRWRQNGFEYAVVGHASLEDLIAFTKELTNGAFEMPTHKDPFPFKPQVEVPVDLEREKNDQKNVDAGSSPWKLDPVFVAQVFVSLQMSPGGITGDYPIRYEDLRIIQNNGKEAIVEVNAHNTPIKRVYLKRLIRQDATGIWTVVGYDPAP</sequence>
<comment type="caution">
    <text evidence="2">The sequence shown here is derived from an EMBL/GenBank/DDBJ whole genome shotgun (WGS) entry which is preliminary data.</text>
</comment>